<dbReference type="EMBL" id="JAVDSB010000023">
    <property type="protein sequence ID" value="MDR6555079.1"/>
    <property type="molecule type" value="Genomic_DNA"/>
</dbReference>
<protein>
    <submittedName>
        <fullName evidence="2">Ion transporter superfamily protein YfcC</fullName>
    </submittedName>
</protein>
<dbReference type="Gene3D" id="2.40.50.120">
    <property type="match status" value="1"/>
</dbReference>
<evidence type="ECO:0000313" key="3">
    <source>
        <dbReference type="Proteomes" id="UP001267290"/>
    </source>
</evidence>
<dbReference type="InterPro" id="IPR008993">
    <property type="entry name" value="TIMP-like_OB-fold"/>
</dbReference>
<evidence type="ECO:0000313" key="2">
    <source>
        <dbReference type="EMBL" id="MDR6555079.1"/>
    </source>
</evidence>
<name>A0ABU1P698_9BACL</name>
<dbReference type="RefSeq" id="WP_310502475.1">
    <property type="nucleotide sequence ID" value="NZ_JAVDSB010000023.1"/>
</dbReference>
<sequence length="177" mass="20018">MKKLFVIVMFAVIGSILNTVPKVEALSCAAPHPTIQEMERSSVVFKGRVIETKTEGLTVFQVEKAWKGIEDPVFEIYDTGWDAYTIGADYLVFGSQREGKLRTNLCGGTGVWDAAQEAAMREIKLEPTVFKKESSQVSVESSNRFYQQSWIVLTVSLLFLIILIFSVVWIVEKRRNF</sequence>
<keyword evidence="1" id="KW-0812">Transmembrane</keyword>
<proteinExistence type="predicted"/>
<keyword evidence="3" id="KW-1185">Reference proteome</keyword>
<keyword evidence="1" id="KW-1133">Transmembrane helix</keyword>
<evidence type="ECO:0000256" key="1">
    <source>
        <dbReference type="SAM" id="Phobius"/>
    </source>
</evidence>
<organism evidence="2 3">
    <name type="scientific">Paenibacillus qinlingensis</name>
    <dbReference type="NCBI Taxonomy" id="1837343"/>
    <lineage>
        <taxon>Bacteria</taxon>
        <taxon>Bacillati</taxon>
        <taxon>Bacillota</taxon>
        <taxon>Bacilli</taxon>
        <taxon>Bacillales</taxon>
        <taxon>Paenibacillaceae</taxon>
        <taxon>Paenibacillus</taxon>
    </lineage>
</organism>
<gene>
    <name evidence="2" type="ORF">J2736_006333</name>
</gene>
<accession>A0ABU1P698</accession>
<comment type="caution">
    <text evidence="2">The sequence shown here is derived from an EMBL/GenBank/DDBJ whole genome shotgun (WGS) entry which is preliminary data.</text>
</comment>
<feature type="transmembrane region" description="Helical" evidence="1">
    <location>
        <begin position="150"/>
        <end position="171"/>
    </location>
</feature>
<dbReference type="Proteomes" id="UP001267290">
    <property type="component" value="Unassembled WGS sequence"/>
</dbReference>
<dbReference type="SUPFAM" id="SSF50242">
    <property type="entry name" value="TIMP-like"/>
    <property type="match status" value="1"/>
</dbReference>
<keyword evidence="1" id="KW-0472">Membrane</keyword>
<reference evidence="2 3" key="1">
    <citation type="submission" date="2023-07" db="EMBL/GenBank/DDBJ databases">
        <title>Sorghum-associated microbial communities from plants grown in Nebraska, USA.</title>
        <authorList>
            <person name="Schachtman D."/>
        </authorList>
    </citation>
    <scope>NUCLEOTIDE SEQUENCE [LARGE SCALE GENOMIC DNA]</scope>
    <source>
        <strain evidence="2 3">CC258</strain>
    </source>
</reference>